<organism evidence="2 3">
    <name type="scientific">Roseiconus lacunae</name>
    <dbReference type="NCBI Taxonomy" id="2605694"/>
    <lineage>
        <taxon>Bacteria</taxon>
        <taxon>Pseudomonadati</taxon>
        <taxon>Planctomycetota</taxon>
        <taxon>Planctomycetia</taxon>
        <taxon>Pirellulales</taxon>
        <taxon>Pirellulaceae</taxon>
        <taxon>Roseiconus</taxon>
    </lineage>
</organism>
<reference evidence="2 3" key="1">
    <citation type="submission" date="2023-06" db="EMBL/GenBank/DDBJ databases">
        <title>Roseiconus lacunae JC819 isolated from Gulf of Mannar region, Tamil Nadu.</title>
        <authorList>
            <person name="Pk S."/>
            <person name="Ch S."/>
            <person name="Ch V.R."/>
        </authorList>
    </citation>
    <scope>NUCLEOTIDE SEQUENCE [LARGE SCALE GENOMIC DNA]</scope>
    <source>
        <strain evidence="2 3">JC819</strain>
    </source>
</reference>
<dbReference type="InterPro" id="IPR019600">
    <property type="entry name" value="Hemin_uptake_protein_HemP"/>
</dbReference>
<dbReference type="Pfam" id="PF10636">
    <property type="entry name" value="hemP"/>
    <property type="match status" value="1"/>
</dbReference>
<accession>A0ABT7PHF7</accession>
<evidence type="ECO:0000256" key="1">
    <source>
        <dbReference type="SAM" id="MobiDB-lite"/>
    </source>
</evidence>
<protein>
    <submittedName>
        <fullName evidence="2">Hemin uptake protein HemP</fullName>
    </submittedName>
</protein>
<proteinExistence type="predicted"/>
<dbReference type="EMBL" id="JASZZN010000007">
    <property type="protein sequence ID" value="MDM4015920.1"/>
    <property type="molecule type" value="Genomic_DNA"/>
</dbReference>
<keyword evidence="3" id="KW-1185">Reference proteome</keyword>
<dbReference type="RefSeq" id="WP_160149388.1">
    <property type="nucleotide sequence ID" value="NZ_CP141221.1"/>
</dbReference>
<comment type="caution">
    <text evidence="2">The sequence shown here is derived from an EMBL/GenBank/DDBJ whole genome shotgun (WGS) entry which is preliminary data.</text>
</comment>
<name>A0ABT7PHF7_9BACT</name>
<dbReference type="Proteomes" id="UP001239462">
    <property type="component" value="Unassembled WGS sequence"/>
</dbReference>
<feature type="compositionally biased region" description="Basic and acidic residues" evidence="1">
    <location>
        <begin position="1"/>
        <end position="16"/>
    </location>
</feature>
<gene>
    <name evidence="2" type="primary">hemP</name>
    <name evidence="2" type="ORF">QTN89_10795</name>
</gene>
<sequence length="63" mass="7292">MNTSEKRLRVQSRHEETDDSISPSLIDHQFDQLSGGKSEVKIWHEGQCYSLKRTKAGRLVLHK</sequence>
<evidence type="ECO:0000313" key="2">
    <source>
        <dbReference type="EMBL" id="MDM4015920.1"/>
    </source>
</evidence>
<evidence type="ECO:0000313" key="3">
    <source>
        <dbReference type="Proteomes" id="UP001239462"/>
    </source>
</evidence>
<dbReference type="Gene3D" id="2.10.70.10">
    <property type="entry name" value="Complement Module, domain 1"/>
    <property type="match status" value="1"/>
</dbReference>
<feature type="region of interest" description="Disordered" evidence="1">
    <location>
        <begin position="1"/>
        <end position="21"/>
    </location>
</feature>